<sequence length="85" mass="10051">MTVIAQFICFYIWKYQLTLNIIQCSSNPPTLGTLCASNEFQCNWIITFTTNIVPIYHYLSFVRCTLKHKVQVWVYNDFINVNICF</sequence>
<dbReference type="AlphaFoldDB" id="A0A0E9V2R0"/>
<dbReference type="EMBL" id="GBXM01036260">
    <property type="protein sequence ID" value="JAH72317.1"/>
    <property type="molecule type" value="Transcribed_RNA"/>
</dbReference>
<reference evidence="1" key="1">
    <citation type="submission" date="2014-11" db="EMBL/GenBank/DDBJ databases">
        <authorList>
            <person name="Amaro Gonzalez C."/>
        </authorList>
    </citation>
    <scope>NUCLEOTIDE SEQUENCE</scope>
</reference>
<protein>
    <submittedName>
        <fullName evidence="1">Uncharacterized protein</fullName>
    </submittedName>
</protein>
<accession>A0A0E9V2R0</accession>
<evidence type="ECO:0000313" key="1">
    <source>
        <dbReference type="EMBL" id="JAH72317.1"/>
    </source>
</evidence>
<organism evidence="1">
    <name type="scientific">Anguilla anguilla</name>
    <name type="common">European freshwater eel</name>
    <name type="synonym">Muraena anguilla</name>
    <dbReference type="NCBI Taxonomy" id="7936"/>
    <lineage>
        <taxon>Eukaryota</taxon>
        <taxon>Metazoa</taxon>
        <taxon>Chordata</taxon>
        <taxon>Craniata</taxon>
        <taxon>Vertebrata</taxon>
        <taxon>Euteleostomi</taxon>
        <taxon>Actinopterygii</taxon>
        <taxon>Neopterygii</taxon>
        <taxon>Teleostei</taxon>
        <taxon>Anguilliformes</taxon>
        <taxon>Anguillidae</taxon>
        <taxon>Anguilla</taxon>
    </lineage>
</organism>
<name>A0A0E9V2R0_ANGAN</name>
<reference evidence="1" key="2">
    <citation type="journal article" date="2015" name="Fish Shellfish Immunol.">
        <title>Early steps in the European eel (Anguilla anguilla)-Vibrio vulnificus interaction in the gills: Role of the RtxA13 toxin.</title>
        <authorList>
            <person name="Callol A."/>
            <person name="Pajuelo D."/>
            <person name="Ebbesson L."/>
            <person name="Teles M."/>
            <person name="MacKenzie S."/>
            <person name="Amaro C."/>
        </authorList>
    </citation>
    <scope>NUCLEOTIDE SEQUENCE</scope>
</reference>
<proteinExistence type="predicted"/>